<proteinExistence type="predicted"/>
<dbReference type="InterPro" id="IPR011579">
    <property type="entry name" value="ATPase_dom"/>
</dbReference>
<evidence type="ECO:0000313" key="5">
    <source>
        <dbReference type="Proteomes" id="UP000257123"/>
    </source>
</evidence>
<dbReference type="SUPFAM" id="SSF52540">
    <property type="entry name" value="P-loop containing nucleoside triphosphate hydrolases"/>
    <property type="match status" value="1"/>
</dbReference>
<gene>
    <name evidence="2" type="ORF">CGL51_11710</name>
    <name evidence="3" type="ORF">CGL52_06055</name>
</gene>
<dbReference type="OrthoDB" id="25948at2157"/>
<evidence type="ECO:0000313" key="2">
    <source>
        <dbReference type="EMBL" id="RFA93939.1"/>
    </source>
</evidence>
<organism evidence="3 4">
    <name type="scientific">Pyrobaculum aerophilum</name>
    <dbReference type="NCBI Taxonomy" id="13773"/>
    <lineage>
        <taxon>Archaea</taxon>
        <taxon>Thermoproteota</taxon>
        <taxon>Thermoprotei</taxon>
        <taxon>Thermoproteales</taxon>
        <taxon>Thermoproteaceae</taxon>
        <taxon>Pyrobaculum</taxon>
    </lineage>
</organism>
<dbReference type="Gene3D" id="3.40.50.300">
    <property type="entry name" value="P-loop containing nucleotide triphosphate hydrolases"/>
    <property type="match status" value="1"/>
</dbReference>
<dbReference type="GO" id="GO:0005524">
    <property type="term" value="F:ATP binding"/>
    <property type="evidence" value="ECO:0007669"/>
    <property type="project" value="InterPro"/>
</dbReference>
<name>A0A371R4G9_9CREN</name>
<dbReference type="Proteomes" id="UP000256877">
    <property type="component" value="Unassembled WGS sequence"/>
</dbReference>
<protein>
    <submittedName>
        <fullName evidence="3">AAA family ATPase</fullName>
    </submittedName>
</protein>
<sequence>MERIKLHLAPDIEVQFTDRELALRKIEEWAGKSTRHPQVVFGPEGCGKTAWLRQSAVLLKELGFHVIYVDVLHRHFQAYTDVKEVARRLAEAAAEAVSRAEIKLATLAIDLAKLLIARRRRKIAVLVDDVFQAIGLDKAAIYVKGLLGLIEYPPQSVDAIVVVVATSEGVTRREIGRHRWADLTPIWNMPKEGFKQLYEQIPGEKPPFEDVWRITGGNPEVLASLYKADWDVERVIKVIIKNKKLGEFIASLDEVEKKLLDRAVEDPDSLIVREGIPLLEKLVNLNLVVDELYPRDPWFWAGEMPPEKDPELGIGKDVAWQTPLHREAVKKALRHA</sequence>
<dbReference type="InterPro" id="IPR027417">
    <property type="entry name" value="P-loop_NTPase"/>
</dbReference>
<accession>A0A371R4G9</accession>
<dbReference type="EMBL" id="NMUF01000013">
    <property type="protein sequence ID" value="RFA98958.1"/>
    <property type="molecule type" value="Genomic_DNA"/>
</dbReference>
<reference evidence="4 5" key="1">
    <citation type="submission" date="2017-07" db="EMBL/GenBank/DDBJ databases">
        <title>Draft genome sequence of aerobic hyperthermophilic archaea, Pyrobaculum aerophilum YKB31 and YKB32.</title>
        <authorList>
            <person name="Mochizuki T."/>
            <person name="Berliner A.J."/>
            <person name="Yoshida-Takashima Y."/>
            <person name="Takaki Y."/>
            <person name="Nunoura T."/>
            <person name="Takai K."/>
        </authorList>
    </citation>
    <scope>NUCLEOTIDE SEQUENCE [LARGE SCALE GENOMIC DNA]</scope>
    <source>
        <strain evidence="2 5">YKB31</strain>
        <strain evidence="3 4">YKB32</strain>
    </source>
</reference>
<evidence type="ECO:0000259" key="1">
    <source>
        <dbReference type="Pfam" id="PF01637"/>
    </source>
</evidence>
<dbReference type="Proteomes" id="UP000257123">
    <property type="component" value="Unassembled WGS sequence"/>
</dbReference>
<evidence type="ECO:0000313" key="3">
    <source>
        <dbReference type="EMBL" id="RFA98958.1"/>
    </source>
</evidence>
<feature type="domain" description="ATPase" evidence="1">
    <location>
        <begin position="16"/>
        <end position="225"/>
    </location>
</feature>
<dbReference type="EMBL" id="NMUE01000049">
    <property type="protein sequence ID" value="RFA93939.1"/>
    <property type="molecule type" value="Genomic_DNA"/>
</dbReference>
<evidence type="ECO:0000313" key="4">
    <source>
        <dbReference type="Proteomes" id="UP000256877"/>
    </source>
</evidence>
<dbReference type="Pfam" id="PF01637">
    <property type="entry name" value="ATPase_2"/>
    <property type="match status" value="1"/>
</dbReference>
<comment type="caution">
    <text evidence="3">The sequence shown here is derived from an EMBL/GenBank/DDBJ whole genome shotgun (WGS) entry which is preliminary data.</text>
</comment>
<dbReference type="RefSeq" id="WP_116421840.1">
    <property type="nucleotide sequence ID" value="NZ_NMUE01000049.1"/>
</dbReference>
<dbReference type="AlphaFoldDB" id="A0A371R4G9"/>